<dbReference type="EMBL" id="BMWZ01000001">
    <property type="protein sequence ID" value="GGZ70767.1"/>
    <property type="molecule type" value="Genomic_DNA"/>
</dbReference>
<dbReference type="RefSeq" id="WP_189359151.1">
    <property type="nucleotide sequence ID" value="NZ_BMWZ01000001.1"/>
</dbReference>
<dbReference type="NCBIfam" id="TIGR04183">
    <property type="entry name" value="Por_Secre_tail"/>
    <property type="match status" value="1"/>
</dbReference>
<evidence type="ECO:0000256" key="1">
    <source>
        <dbReference type="ARBA" id="ARBA00022729"/>
    </source>
</evidence>
<evidence type="ECO:0000256" key="2">
    <source>
        <dbReference type="SAM" id="SignalP"/>
    </source>
</evidence>
<keyword evidence="5" id="KW-1185">Reference proteome</keyword>
<feature type="signal peptide" evidence="2">
    <location>
        <begin position="1"/>
        <end position="20"/>
    </location>
</feature>
<accession>A0A918QVY1</accession>
<organism evidence="4 5">
    <name type="scientific">Algibacter mikhailovii</name>
    <dbReference type="NCBI Taxonomy" id="425498"/>
    <lineage>
        <taxon>Bacteria</taxon>
        <taxon>Pseudomonadati</taxon>
        <taxon>Bacteroidota</taxon>
        <taxon>Flavobacteriia</taxon>
        <taxon>Flavobacteriales</taxon>
        <taxon>Flavobacteriaceae</taxon>
        <taxon>Algibacter</taxon>
    </lineage>
</organism>
<dbReference type="AlphaFoldDB" id="A0A918QVY1"/>
<protein>
    <recommendedName>
        <fullName evidence="3">Secretion system C-terminal sorting domain-containing protein</fullName>
    </recommendedName>
</protein>
<gene>
    <name evidence="4" type="ORF">GCM10007028_04970</name>
</gene>
<keyword evidence="1 2" id="KW-0732">Signal</keyword>
<reference evidence="4" key="1">
    <citation type="journal article" date="2014" name="Int. J. Syst. Evol. Microbiol.">
        <title>Complete genome sequence of Corynebacterium casei LMG S-19264T (=DSM 44701T), isolated from a smear-ripened cheese.</title>
        <authorList>
            <consortium name="US DOE Joint Genome Institute (JGI-PGF)"/>
            <person name="Walter F."/>
            <person name="Albersmeier A."/>
            <person name="Kalinowski J."/>
            <person name="Ruckert C."/>
        </authorList>
    </citation>
    <scope>NUCLEOTIDE SEQUENCE</scope>
    <source>
        <strain evidence="4">KCTC 12710</strain>
    </source>
</reference>
<dbReference type="Pfam" id="PF18962">
    <property type="entry name" value="Por_Secre_tail"/>
    <property type="match status" value="1"/>
</dbReference>
<sequence>MKKITLLIMFLATFNSLCSAQEITLIDFGLLGQISGGNWNNVTDSATLNTSTFLINSEGESTGEIIILTDPFDDEINGFGTTTPDAALPFGAKATRDSFFGESREFTNNTPSLEPTGGFTFTGLDVNELYSFKIFASRMNELGDNRETLYTITGDGGAQTALLDASNNETNVAAIFNVKPSDIGEITFQAEKGPNNDSTQDGIDYNFYYLGSIEMTKTETSLSSDSFSTSGLINIYPNPSAEMVNVSFSLKESARVKMDIYDVNGKFVKTILNEEKAAGSYIQKWNSTSMAAGLYILEISADNKKYRSKLILK</sequence>
<feature type="domain" description="Secretion system C-terminal sorting" evidence="3">
    <location>
        <begin position="235"/>
        <end position="311"/>
    </location>
</feature>
<evidence type="ECO:0000313" key="5">
    <source>
        <dbReference type="Proteomes" id="UP000636004"/>
    </source>
</evidence>
<feature type="chain" id="PRO_5036858567" description="Secretion system C-terminal sorting domain-containing protein" evidence="2">
    <location>
        <begin position="21"/>
        <end position="313"/>
    </location>
</feature>
<comment type="caution">
    <text evidence="4">The sequence shown here is derived from an EMBL/GenBank/DDBJ whole genome shotgun (WGS) entry which is preliminary data.</text>
</comment>
<evidence type="ECO:0000259" key="3">
    <source>
        <dbReference type="Pfam" id="PF18962"/>
    </source>
</evidence>
<proteinExistence type="predicted"/>
<reference evidence="4" key="2">
    <citation type="submission" date="2020-09" db="EMBL/GenBank/DDBJ databases">
        <authorList>
            <person name="Sun Q."/>
            <person name="Kim S."/>
        </authorList>
    </citation>
    <scope>NUCLEOTIDE SEQUENCE</scope>
    <source>
        <strain evidence="4">KCTC 12710</strain>
    </source>
</reference>
<dbReference type="Proteomes" id="UP000636004">
    <property type="component" value="Unassembled WGS sequence"/>
</dbReference>
<dbReference type="InterPro" id="IPR026444">
    <property type="entry name" value="Secre_tail"/>
</dbReference>
<dbReference type="Gene3D" id="2.60.40.4070">
    <property type="match status" value="1"/>
</dbReference>
<evidence type="ECO:0000313" key="4">
    <source>
        <dbReference type="EMBL" id="GGZ70767.1"/>
    </source>
</evidence>
<name>A0A918QVY1_9FLAO</name>